<dbReference type="InterPro" id="IPR014729">
    <property type="entry name" value="Rossmann-like_a/b/a_fold"/>
</dbReference>
<feature type="binding site" evidence="7">
    <location>
        <position position="492"/>
    </location>
    <ligand>
        <name>ATP</name>
        <dbReference type="ChEBI" id="CHEBI:30616"/>
    </ligand>
</feature>
<dbReference type="AlphaFoldDB" id="A0A3P1SFQ0"/>
<dbReference type="PIRSF" id="PIRSF006630">
    <property type="entry name" value="NADS_GAT"/>
    <property type="match status" value="1"/>
</dbReference>
<feature type="binding site" evidence="7">
    <location>
        <begin position="502"/>
        <end position="505"/>
    </location>
    <ligand>
        <name>deamido-NAD(+)</name>
        <dbReference type="ChEBI" id="CHEBI:58437"/>
        <note>ligand shared between two neighboring subunits</note>
    </ligand>
</feature>
<dbReference type="InterPro" id="IPR003010">
    <property type="entry name" value="C-N_Hydrolase"/>
</dbReference>
<feature type="domain" description="CN hydrolase" evidence="10">
    <location>
        <begin position="12"/>
        <end position="285"/>
    </location>
</feature>
<dbReference type="NCBIfam" id="TIGR00552">
    <property type="entry name" value="nadE"/>
    <property type="match status" value="1"/>
</dbReference>
<dbReference type="Pfam" id="PF00795">
    <property type="entry name" value="CN_hydrolase"/>
    <property type="match status" value="1"/>
</dbReference>
<evidence type="ECO:0000256" key="9">
    <source>
        <dbReference type="RuleBase" id="RU003811"/>
    </source>
</evidence>
<dbReference type="PANTHER" id="PTHR23090:SF9">
    <property type="entry name" value="GLUTAMINE-DEPENDENT NAD(+) SYNTHETASE"/>
    <property type="match status" value="1"/>
</dbReference>
<dbReference type="GO" id="GO:0003952">
    <property type="term" value="F:NAD+ synthase (glutamine-hydrolyzing) activity"/>
    <property type="evidence" value="ECO:0007669"/>
    <property type="project" value="UniProtKB-UniRule"/>
</dbReference>
<evidence type="ECO:0000256" key="8">
    <source>
        <dbReference type="PIRNR" id="PIRNR006630"/>
    </source>
</evidence>
<dbReference type="EMBL" id="RQZF01000003">
    <property type="protein sequence ID" value="RRC95575.1"/>
    <property type="molecule type" value="Genomic_DNA"/>
</dbReference>
<evidence type="ECO:0000256" key="7">
    <source>
        <dbReference type="HAMAP-Rule" id="MF_02090"/>
    </source>
</evidence>
<name>A0A3P1SFQ0_9ACTO</name>
<feature type="binding site" evidence="7">
    <location>
        <position position="211"/>
    </location>
    <ligand>
        <name>L-glutamine</name>
        <dbReference type="ChEBI" id="CHEBI:58359"/>
    </ligand>
</feature>
<dbReference type="RefSeq" id="WP_124869331.1">
    <property type="nucleotide sequence ID" value="NZ_RQZF01000003.1"/>
</dbReference>
<comment type="similarity">
    <text evidence="9">Belongs to the NAD synthetase family.</text>
</comment>
<dbReference type="GO" id="GO:0005524">
    <property type="term" value="F:ATP binding"/>
    <property type="evidence" value="ECO:0007669"/>
    <property type="project" value="UniProtKB-UniRule"/>
</dbReference>
<dbReference type="EC" id="6.3.5.1" evidence="7 8"/>
<dbReference type="SUPFAM" id="SSF52402">
    <property type="entry name" value="Adenine nucleotide alpha hydrolases-like"/>
    <property type="match status" value="1"/>
</dbReference>
<feature type="binding site" evidence="7">
    <location>
        <position position="647"/>
    </location>
    <ligand>
        <name>deamido-NAD(+)</name>
        <dbReference type="ChEBI" id="CHEBI:58437"/>
        <note>ligand shared between two neighboring subunits</note>
    </ligand>
</feature>
<keyword evidence="12" id="KW-1185">Reference proteome</keyword>
<feature type="binding site" evidence="7">
    <location>
        <position position="497"/>
    </location>
    <ligand>
        <name>deamido-NAD(+)</name>
        <dbReference type="ChEBI" id="CHEBI:58437"/>
        <note>ligand shared between two neighboring subunits</note>
    </ligand>
</feature>
<feature type="binding site" evidence="7">
    <location>
        <position position="468"/>
    </location>
    <ligand>
        <name>deamido-NAD(+)</name>
        <dbReference type="ChEBI" id="CHEBI:58437"/>
        <note>ligand shared between two neighboring subunits</note>
    </ligand>
</feature>
<evidence type="ECO:0000313" key="12">
    <source>
        <dbReference type="Proteomes" id="UP000280444"/>
    </source>
</evidence>
<comment type="similarity">
    <text evidence="2 7 8">In the C-terminal section; belongs to the NAD synthetase family.</text>
</comment>
<evidence type="ECO:0000313" key="11">
    <source>
        <dbReference type="EMBL" id="RRC95575.1"/>
    </source>
</evidence>
<dbReference type="PANTHER" id="PTHR23090">
    <property type="entry name" value="NH 3 /GLUTAMINE-DEPENDENT NAD + SYNTHETASE"/>
    <property type="match status" value="1"/>
</dbReference>
<keyword evidence="6 7" id="KW-0520">NAD</keyword>
<comment type="caution">
    <text evidence="11">The sequence shown here is derived from an EMBL/GenBank/DDBJ whole genome shotgun (WGS) entry which is preliminary data.</text>
</comment>
<dbReference type="Proteomes" id="UP000280444">
    <property type="component" value="Unassembled WGS sequence"/>
</dbReference>
<dbReference type="FunFam" id="1.10.10.1140:FF:000001">
    <property type="entry name" value="Glutamine-dependent NAD(+) synthetase"/>
    <property type="match status" value="1"/>
</dbReference>
<dbReference type="FunFam" id="3.40.50.620:FF:000155">
    <property type="entry name" value="Glutamine-dependent NAD(+) synthetase"/>
    <property type="match status" value="1"/>
</dbReference>
<feature type="binding site" evidence="7">
    <location>
        <position position="127"/>
    </location>
    <ligand>
        <name>L-glutamine</name>
        <dbReference type="ChEBI" id="CHEBI:58359"/>
    </ligand>
</feature>
<feature type="active site" description="Proton acceptor; for glutaminase activity" evidence="7">
    <location>
        <position position="52"/>
    </location>
</feature>
<evidence type="ECO:0000259" key="10">
    <source>
        <dbReference type="PROSITE" id="PS50263"/>
    </source>
</evidence>
<evidence type="ECO:0000256" key="2">
    <source>
        <dbReference type="ARBA" id="ARBA00007145"/>
    </source>
</evidence>
<comment type="pathway">
    <text evidence="1 7 8">Cofactor biosynthesis; NAD(+) biosynthesis; NAD(+) from deamido-NAD(+) (L-Gln route): step 1/1.</text>
</comment>
<dbReference type="GO" id="GO:0005737">
    <property type="term" value="C:cytoplasm"/>
    <property type="evidence" value="ECO:0007669"/>
    <property type="project" value="InterPro"/>
</dbReference>
<comment type="catalytic activity">
    <reaction evidence="7 8">
        <text>deamido-NAD(+) + L-glutamine + ATP + H2O = L-glutamate + AMP + diphosphate + NAD(+) + H(+)</text>
        <dbReference type="Rhea" id="RHEA:24384"/>
        <dbReference type="ChEBI" id="CHEBI:15377"/>
        <dbReference type="ChEBI" id="CHEBI:15378"/>
        <dbReference type="ChEBI" id="CHEBI:29985"/>
        <dbReference type="ChEBI" id="CHEBI:30616"/>
        <dbReference type="ChEBI" id="CHEBI:33019"/>
        <dbReference type="ChEBI" id="CHEBI:57540"/>
        <dbReference type="ChEBI" id="CHEBI:58359"/>
        <dbReference type="ChEBI" id="CHEBI:58437"/>
        <dbReference type="ChEBI" id="CHEBI:456215"/>
        <dbReference type="EC" id="6.3.5.1"/>
    </reaction>
</comment>
<keyword evidence="5 7" id="KW-0067">ATP-binding</keyword>
<feature type="active site" description="For glutaminase activity" evidence="7">
    <location>
        <position position="121"/>
    </location>
</feature>
<keyword evidence="3 7" id="KW-0436">Ligase</keyword>
<feature type="active site" description="Nucleophile; for glutaminase activity" evidence="7">
    <location>
        <position position="184"/>
    </location>
</feature>
<dbReference type="InterPro" id="IPR041856">
    <property type="entry name" value="NAD+_synth_C"/>
</dbReference>
<proteinExistence type="inferred from homology"/>
<evidence type="ECO:0000256" key="4">
    <source>
        <dbReference type="ARBA" id="ARBA00022741"/>
    </source>
</evidence>
<gene>
    <name evidence="7" type="primary">nadE</name>
    <name evidence="11" type="ORF">EII11_04700</name>
</gene>
<dbReference type="InterPro" id="IPR036526">
    <property type="entry name" value="C-N_Hydrolase_sf"/>
</dbReference>
<feature type="binding site" evidence="7">
    <location>
        <begin position="378"/>
        <end position="385"/>
    </location>
    <ligand>
        <name>ATP</name>
        <dbReference type="ChEBI" id="CHEBI:30616"/>
    </ligand>
</feature>
<dbReference type="CDD" id="cd00553">
    <property type="entry name" value="NAD_synthase"/>
    <property type="match status" value="1"/>
</dbReference>
<dbReference type="InterPro" id="IPR003694">
    <property type="entry name" value="NAD_synthase"/>
</dbReference>
<evidence type="ECO:0000256" key="1">
    <source>
        <dbReference type="ARBA" id="ARBA00005188"/>
    </source>
</evidence>
<dbReference type="InterPro" id="IPR022310">
    <property type="entry name" value="NAD/GMP_synthase"/>
</dbReference>
<dbReference type="Pfam" id="PF02540">
    <property type="entry name" value="NAD_synthase"/>
    <property type="match status" value="1"/>
</dbReference>
<dbReference type="HAMAP" id="MF_02090">
    <property type="entry name" value="NadE_glutamine_dep"/>
    <property type="match status" value="1"/>
</dbReference>
<dbReference type="InterPro" id="IPR014445">
    <property type="entry name" value="Gln-dep_NAD_synthase"/>
</dbReference>
<comment type="function">
    <text evidence="7">Catalyzes the ATP-dependent amidation of deamido-NAD to form NAD. Uses L-glutamine as a nitrogen source.</text>
</comment>
<organism evidence="11 12">
    <name type="scientific">Schaalia canis</name>
    <dbReference type="NCBI Taxonomy" id="100469"/>
    <lineage>
        <taxon>Bacteria</taxon>
        <taxon>Bacillati</taxon>
        <taxon>Actinomycetota</taxon>
        <taxon>Actinomycetes</taxon>
        <taxon>Actinomycetales</taxon>
        <taxon>Actinomycetaceae</taxon>
        <taxon>Schaalia</taxon>
    </lineage>
</organism>
<keyword evidence="4 7" id="KW-0547">Nucleotide-binding</keyword>
<dbReference type="NCBIfam" id="NF002730">
    <property type="entry name" value="PRK02628.1"/>
    <property type="match status" value="1"/>
</dbReference>
<dbReference type="Gene3D" id="3.40.50.620">
    <property type="entry name" value="HUPs"/>
    <property type="match status" value="1"/>
</dbReference>
<reference evidence="11 12" key="1">
    <citation type="submission" date="2018-11" db="EMBL/GenBank/DDBJ databases">
        <title>Genomes From Bacteria Associated with the Canine Oral Cavity: a Test Case for Automated Genome-Based Taxonomic Assignment.</title>
        <authorList>
            <person name="Coil D.A."/>
            <person name="Jospin G."/>
            <person name="Darling A.E."/>
            <person name="Wallis C."/>
            <person name="Davis I.J."/>
            <person name="Harris S."/>
            <person name="Eisen J.A."/>
            <person name="Holcombe L.J."/>
            <person name="O'Flynn C."/>
        </authorList>
    </citation>
    <scope>NUCLEOTIDE SEQUENCE [LARGE SCALE GENOMIC DNA]</scope>
    <source>
        <strain evidence="11 12">OH770</strain>
    </source>
</reference>
<dbReference type="Gene3D" id="3.60.110.10">
    <property type="entry name" value="Carbon-nitrogen hydrolase"/>
    <property type="match status" value="1"/>
</dbReference>
<dbReference type="GO" id="GO:0008795">
    <property type="term" value="F:NAD+ synthase activity"/>
    <property type="evidence" value="ECO:0007669"/>
    <property type="project" value="UniProtKB-UniRule"/>
</dbReference>
<feature type="binding site" evidence="7">
    <location>
        <position position="217"/>
    </location>
    <ligand>
        <name>L-glutamine</name>
        <dbReference type="ChEBI" id="CHEBI:58359"/>
    </ligand>
</feature>
<dbReference type="Gene3D" id="1.10.10.1140">
    <property type="entry name" value="Glutamine-dependent NAD+ synthetase, C-terminal domain"/>
    <property type="match status" value="1"/>
</dbReference>
<dbReference type="GO" id="GO:0009435">
    <property type="term" value="P:NAD+ biosynthetic process"/>
    <property type="evidence" value="ECO:0007669"/>
    <property type="project" value="UniProtKB-UniRule"/>
</dbReference>
<evidence type="ECO:0000256" key="5">
    <source>
        <dbReference type="ARBA" id="ARBA00022840"/>
    </source>
</evidence>
<dbReference type="GO" id="GO:0004359">
    <property type="term" value="F:glutaminase activity"/>
    <property type="evidence" value="ECO:0007669"/>
    <property type="project" value="InterPro"/>
</dbReference>
<protein>
    <recommendedName>
        <fullName evidence="7 8">Glutamine-dependent NAD(+) synthetase</fullName>
        <ecNumber evidence="7 8">6.3.5.1</ecNumber>
    </recommendedName>
    <alternativeName>
        <fullName evidence="7 8">NAD(+) synthase [glutamine-hydrolyzing]</fullName>
    </alternativeName>
</protein>
<dbReference type="OrthoDB" id="9760188at2"/>
<dbReference type="UniPathway" id="UPA00253">
    <property type="reaction ID" value="UER00334"/>
</dbReference>
<dbReference type="CDD" id="cd07570">
    <property type="entry name" value="GAT_Gln-NAD-synth"/>
    <property type="match status" value="1"/>
</dbReference>
<sequence length="696" mass="75354">MNFHSLYDHGFARVAAVSIPVHPARPELNADEVIAAATVCSNAGTAVVTFPELCLSGYSLDDLFLQSTLLDAVEAAIVRIVEASRDLLPLLWVGAPLRHGNRLYNCALAIHRGTVLAVTPKRHITNYNEFYEKRHFAAPTDPFPKTIDLPFLTPEGEETLAVPFGTVVVSAEDVPGLTVSAEICEDLWVPTPPSTIAALQGAHILVNLSASPATVGRAAERSKLVAATSSRLKTAYVYAAAAEGESTTDLAWDGHTMVYEAGVALAEGERFSHNGATFAFADVDLDALANSRARYNSFDDNASGVMGLTMGMATIPPIPFRLNPPRDDLGLIREIERFPFVPSDPDLLEQECWEAYNIQVSALAQRLKAIGNPKIVIGVSGGLDSTHALLVAAQAMDRLGRPRTDILAYTMPGFATTDHTKSNAYKLCEHLGTSFEEIDITPAARQMLADMKHPFSDGADLYDITFENVQAGLRTDYLFRLANHHGGIVLGTGDLSELALGWCTYGVGDQMSHYGINAGIPKTMIQHLIRWVIASDLFGEDASAVLDSILNTEISPELIPTTAGKAPQSTQASIGPYNLQDFTLFHFLRHGARPSKIAFMAMHAWGDAAAGRWPEGFPEDARVAYSLGEIVKWERVFLRRFFANQFKRSAMPNGPKVLGGGSLSPRGDWRMPSDVSGAAWLAELDEAVAGLELEVK</sequence>
<dbReference type="SUPFAM" id="SSF56317">
    <property type="entry name" value="Carbon-nitrogen hydrolase"/>
    <property type="match status" value="1"/>
</dbReference>
<evidence type="ECO:0000256" key="6">
    <source>
        <dbReference type="ARBA" id="ARBA00023027"/>
    </source>
</evidence>
<accession>A0A3P1SFQ0</accession>
<dbReference type="PROSITE" id="PS50263">
    <property type="entry name" value="CN_HYDROLASE"/>
    <property type="match status" value="1"/>
</dbReference>
<evidence type="ECO:0000256" key="3">
    <source>
        <dbReference type="ARBA" id="ARBA00022598"/>
    </source>
</evidence>